<sequence>MEPCLQTTLPARYCGETVHEVGLDDCDACGIESKSFKVAAAMRDGNLWFRWDARLSQSKRDHLL</sequence>
<keyword evidence="2" id="KW-1185">Reference proteome</keyword>
<gene>
    <name evidence="1" type="ORF">Pyn_06788</name>
</gene>
<evidence type="ECO:0000313" key="1">
    <source>
        <dbReference type="EMBL" id="PQQ03299.1"/>
    </source>
</evidence>
<reference evidence="1 2" key="1">
    <citation type="submission" date="2018-02" db="EMBL/GenBank/DDBJ databases">
        <title>Draft genome of wild Prunus yedoensis var. nudiflora.</title>
        <authorList>
            <person name="Baek S."/>
            <person name="Kim J.-H."/>
            <person name="Choi K."/>
            <person name="Kim G.-B."/>
            <person name="Cho A."/>
            <person name="Jang H."/>
            <person name="Shin C.-H."/>
            <person name="Yu H.-J."/>
            <person name="Mun J.-H."/>
        </authorList>
    </citation>
    <scope>NUCLEOTIDE SEQUENCE [LARGE SCALE GENOMIC DNA]</scope>
    <source>
        <strain evidence="2">cv. Jeju island</strain>
        <tissue evidence="1">Leaf</tissue>
    </source>
</reference>
<organism evidence="1 2">
    <name type="scientific">Prunus yedoensis var. nudiflora</name>
    <dbReference type="NCBI Taxonomy" id="2094558"/>
    <lineage>
        <taxon>Eukaryota</taxon>
        <taxon>Viridiplantae</taxon>
        <taxon>Streptophyta</taxon>
        <taxon>Embryophyta</taxon>
        <taxon>Tracheophyta</taxon>
        <taxon>Spermatophyta</taxon>
        <taxon>Magnoliopsida</taxon>
        <taxon>eudicotyledons</taxon>
        <taxon>Gunneridae</taxon>
        <taxon>Pentapetalae</taxon>
        <taxon>rosids</taxon>
        <taxon>fabids</taxon>
        <taxon>Rosales</taxon>
        <taxon>Rosaceae</taxon>
        <taxon>Amygdaloideae</taxon>
        <taxon>Amygdaleae</taxon>
        <taxon>Prunus</taxon>
    </lineage>
</organism>
<comment type="caution">
    <text evidence="1">The sequence shown here is derived from an EMBL/GenBank/DDBJ whole genome shotgun (WGS) entry which is preliminary data.</text>
</comment>
<dbReference type="AlphaFoldDB" id="A0A314YE91"/>
<dbReference type="Proteomes" id="UP000250321">
    <property type="component" value="Unassembled WGS sequence"/>
</dbReference>
<evidence type="ECO:0000313" key="2">
    <source>
        <dbReference type="Proteomes" id="UP000250321"/>
    </source>
</evidence>
<dbReference type="EMBL" id="PJQY01001358">
    <property type="protein sequence ID" value="PQQ03299.1"/>
    <property type="molecule type" value="Genomic_DNA"/>
</dbReference>
<accession>A0A314YE91</accession>
<protein>
    <submittedName>
        <fullName evidence="1">Uncharacterized protein</fullName>
    </submittedName>
</protein>
<proteinExistence type="predicted"/>
<name>A0A314YE91_PRUYE</name>